<proteinExistence type="predicted"/>
<dbReference type="GO" id="GO:0006508">
    <property type="term" value="P:proteolysis"/>
    <property type="evidence" value="ECO:0007669"/>
    <property type="project" value="UniProtKB-KW"/>
</dbReference>
<dbReference type="RefSeq" id="WP_369610194.1">
    <property type="nucleotide sequence ID" value="NZ_AP031322.1"/>
</dbReference>
<name>A0AAT9GVK3_9CREN</name>
<sequence length="106" mass="11996">MTNITLLIENRDVNFKIDTGFDGECTLSFDIFNSIPGEELGDFVVRTATGEVVYMKSKKVRAEYKGKQIYLLCLSNCIINKNLLGERALSLLKLVIDYKNNKVDDP</sequence>
<dbReference type="EMBL" id="AP031322">
    <property type="protein sequence ID" value="BFH74711.1"/>
    <property type="molecule type" value="Genomic_DNA"/>
</dbReference>
<reference evidence="1" key="1">
    <citation type="submission" date="2024-03" db="EMBL/GenBank/DDBJ databases">
        <title>Complete genome sequence of Sulfurisphaera javensis strain KD-1.</title>
        <authorList>
            <person name="Sakai H."/>
            <person name="Nur N."/>
            <person name="Suwanto A."/>
            <person name="Kurosawa N."/>
        </authorList>
    </citation>
    <scope>NUCLEOTIDE SEQUENCE</scope>
    <source>
        <strain evidence="1">KD-1</strain>
    </source>
</reference>
<dbReference type="GO" id="GO:0008233">
    <property type="term" value="F:peptidase activity"/>
    <property type="evidence" value="ECO:0007669"/>
    <property type="project" value="UniProtKB-KW"/>
</dbReference>
<dbReference type="NCBIfam" id="TIGR03698">
    <property type="entry name" value="clan_AA_DTGF"/>
    <property type="match status" value="1"/>
</dbReference>
<dbReference type="AlphaFoldDB" id="A0AAT9GVK3"/>
<dbReference type="KEGG" id="sjv:SJAV_26550"/>
<organism evidence="1">
    <name type="scientific">Sulfurisphaera javensis</name>
    <dbReference type="NCBI Taxonomy" id="2049879"/>
    <lineage>
        <taxon>Archaea</taxon>
        <taxon>Thermoproteota</taxon>
        <taxon>Thermoprotei</taxon>
        <taxon>Sulfolobales</taxon>
        <taxon>Sulfolobaceae</taxon>
        <taxon>Sulfurisphaera</taxon>
    </lineage>
</organism>
<dbReference type="InterPro" id="IPR022274">
    <property type="entry name" value="Peptidase_asp_AF0612"/>
</dbReference>
<evidence type="ECO:0000313" key="1">
    <source>
        <dbReference type="EMBL" id="BFH74711.1"/>
    </source>
</evidence>
<keyword evidence="1" id="KW-0645">Protease</keyword>
<dbReference type="GeneID" id="92355609"/>
<protein>
    <submittedName>
        <fullName evidence="1">Clan AA aspartic protease</fullName>
    </submittedName>
</protein>
<accession>A0AAT9GVK3</accession>
<gene>
    <name evidence="1" type="ORF">SJAV_26550</name>
</gene>
<keyword evidence="1" id="KW-0378">Hydrolase</keyword>